<gene>
    <name evidence="1" type="ORF">DHETER_LOCUS7193</name>
</gene>
<proteinExistence type="predicted"/>
<feature type="non-terminal residue" evidence="1">
    <location>
        <position position="125"/>
    </location>
</feature>
<dbReference type="Proteomes" id="UP000789702">
    <property type="component" value="Unassembled WGS sequence"/>
</dbReference>
<comment type="caution">
    <text evidence="1">The sequence shown here is derived from an EMBL/GenBank/DDBJ whole genome shotgun (WGS) entry which is preliminary data.</text>
</comment>
<keyword evidence="2" id="KW-1185">Reference proteome</keyword>
<evidence type="ECO:0000313" key="1">
    <source>
        <dbReference type="EMBL" id="CAG8599633.1"/>
    </source>
</evidence>
<accession>A0ACA9MLZ9</accession>
<name>A0ACA9MLZ9_9GLOM</name>
<dbReference type="EMBL" id="CAJVPU010009889">
    <property type="protein sequence ID" value="CAG8599633.1"/>
    <property type="molecule type" value="Genomic_DNA"/>
</dbReference>
<reference evidence="1" key="1">
    <citation type="submission" date="2021-06" db="EMBL/GenBank/DDBJ databases">
        <authorList>
            <person name="Kallberg Y."/>
            <person name="Tangrot J."/>
            <person name="Rosling A."/>
        </authorList>
    </citation>
    <scope>NUCLEOTIDE SEQUENCE</scope>
    <source>
        <strain evidence="1">IL203A</strain>
    </source>
</reference>
<protein>
    <submittedName>
        <fullName evidence="1">11008_t:CDS:1</fullName>
    </submittedName>
</protein>
<organism evidence="1 2">
    <name type="scientific">Dentiscutata heterogama</name>
    <dbReference type="NCBI Taxonomy" id="1316150"/>
    <lineage>
        <taxon>Eukaryota</taxon>
        <taxon>Fungi</taxon>
        <taxon>Fungi incertae sedis</taxon>
        <taxon>Mucoromycota</taxon>
        <taxon>Glomeromycotina</taxon>
        <taxon>Glomeromycetes</taxon>
        <taxon>Diversisporales</taxon>
        <taxon>Gigasporaceae</taxon>
        <taxon>Dentiscutata</taxon>
    </lineage>
</organism>
<sequence>MTTSPVAYYFSNPIYGCWDNNVFKKNTTIAFNFKVDEFLNISNKNIIYKVPDDKMIEELVNTFSSEGTNKSSKMNNFDELDDSIELLIISATAVLENLKSIRLFLLQQDEVNEQLKLVDSFKKFI</sequence>
<evidence type="ECO:0000313" key="2">
    <source>
        <dbReference type="Proteomes" id="UP000789702"/>
    </source>
</evidence>